<dbReference type="RefSeq" id="WP_263542210.1">
    <property type="nucleotide sequence ID" value="NZ_JAOVZO020000018.1"/>
</dbReference>
<protein>
    <submittedName>
        <fullName evidence="3">CHAD domain-containing protein</fullName>
    </submittedName>
</protein>
<dbReference type="AlphaFoldDB" id="A0A9X3YPM3"/>
<organism evidence="3 4">
    <name type="scientific">Tahibacter soli</name>
    <dbReference type="NCBI Taxonomy" id="2983605"/>
    <lineage>
        <taxon>Bacteria</taxon>
        <taxon>Pseudomonadati</taxon>
        <taxon>Pseudomonadota</taxon>
        <taxon>Gammaproteobacteria</taxon>
        <taxon>Lysobacterales</taxon>
        <taxon>Rhodanobacteraceae</taxon>
        <taxon>Tahibacter</taxon>
    </lineage>
</organism>
<feature type="region of interest" description="Disordered" evidence="1">
    <location>
        <begin position="147"/>
        <end position="170"/>
    </location>
</feature>
<evidence type="ECO:0000313" key="4">
    <source>
        <dbReference type="Proteomes" id="UP001139971"/>
    </source>
</evidence>
<dbReference type="PANTHER" id="PTHR39339:SF1">
    <property type="entry name" value="CHAD DOMAIN-CONTAINING PROTEIN"/>
    <property type="match status" value="1"/>
</dbReference>
<dbReference type="EMBL" id="JAOVZO020000018">
    <property type="protein sequence ID" value="MDC8014573.1"/>
    <property type="molecule type" value="Genomic_DNA"/>
</dbReference>
<dbReference type="PROSITE" id="PS51708">
    <property type="entry name" value="CHAD"/>
    <property type="match status" value="1"/>
</dbReference>
<reference evidence="3" key="1">
    <citation type="submission" date="2023-02" db="EMBL/GenBank/DDBJ databases">
        <title>Tahibacter soli sp. nov. isolated from soil.</title>
        <authorList>
            <person name="Baek J.H."/>
            <person name="Lee J.K."/>
            <person name="Choi D.G."/>
            <person name="Jeon C.O."/>
        </authorList>
    </citation>
    <scope>NUCLEOTIDE SEQUENCE</scope>
    <source>
        <strain evidence="3">BL</strain>
    </source>
</reference>
<gene>
    <name evidence="3" type="ORF">OD750_018665</name>
</gene>
<feature type="compositionally biased region" description="Basic residues" evidence="1">
    <location>
        <begin position="157"/>
        <end position="170"/>
    </location>
</feature>
<dbReference type="SMART" id="SM00880">
    <property type="entry name" value="CHAD"/>
    <property type="match status" value="1"/>
</dbReference>
<evidence type="ECO:0000313" key="3">
    <source>
        <dbReference type="EMBL" id="MDC8014573.1"/>
    </source>
</evidence>
<sequence>MSELATIDAALSRSRARHRGVHEARKAIRRLRALLALGDDAFGDAGEALDATLSRIGKSLSTLRDAQVVVDTARRIGRRADQASRRDVWLRLRAALSERRAQMLARAVAADPQFERRRRRVQALRTALATLPWRRLDRRAVAAALTRQARRSDKAQRRAQAHRGAHERHRWRRRLRRLRMQMDLLKSLAQREPSLPPAVDAYKAARRDIAPPKRLGKQADALGRGQDEEILRRAVRALAPGALRDEGLKALRKVA</sequence>
<evidence type="ECO:0000259" key="2">
    <source>
        <dbReference type="PROSITE" id="PS51708"/>
    </source>
</evidence>
<dbReference type="InterPro" id="IPR038186">
    <property type="entry name" value="CHAD_dom_sf"/>
</dbReference>
<proteinExistence type="predicted"/>
<dbReference type="InterPro" id="IPR007899">
    <property type="entry name" value="CHAD_dom"/>
</dbReference>
<accession>A0A9X3YPM3</accession>
<dbReference type="PANTHER" id="PTHR39339">
    <property type="entry name" value="SLR1444 PROTEIN"/>
    <property type="match status" value="1"/>
</dbReference>
<comment type="caution">
    <text evidence="3">The sequence shown here is derived from an EMBL/GenBank/DDBJ whole genome shotgun (WGS) entry which is preliminary data.</text>
</comment>
<name>A0A9X3YPM3_9GAMM</name>
<dbReference type="Proteomes" id="UP001139971">
    <property type="component" value="Unassembled WGS sequence"/>
</dbReference>
<feature type="domain" description="CHAD" evidence="2">
    <location>
        <begin position="1"/>
        <end position="255"/>
    </location>
</feature>
<keyword evidence="4" id="KW-1185">Reference proteome</keyword>
<dbReference type="Pfam" id="PF05235">
    <property type="entry name" value="CHAD"/>
    <property type="match status" value="1"/>
</dbReference>
<evidence type="ECO:0000256" key="1">
    <source>
        <dbReference type="SAM" id="MobiDB-lite"/>
    </source>
</evidence>
<dbReference type="Gene3D" id="1.40.20.10">
    <property type="entry name" value="CHAD domain"/>
    <property type="match status" value="1"/>
</dbReference>